<evidence type="ECO:0000256" key="1">
    <source>
        <dbReference type="ARBA" id="ARBA00005495"/>
    </source>
</evidence>
<evidence type="ECO:0000313" key="7">
    <source>
        <dbReference type="Proteomes" id="UP000733744"/>
    </source>
</evidence>
<gene>
    <name evidence="6" type="ORF">EKO24_000675</name>
</gene>
<protein>
    <submittedName>
        <fullName evidence="6">GFA family protein</fullName>
    </submittedName>
</protein>
<dbReference type="EMBL" id="RYFG02000007">
    <property type="protein sequence ID" value="TRX03301.1"/>
    <property type="molecule type" value="Genomic_DNA"/>
</dbReference>
<organism evidence="6 7">
    <name type="scientific">Candidatus Methylobacter oryzae</name>
    <dbReference type="NCBI Taxonomy" id="2497749"/>
    <lineage>
        <taxon>Bacteria</taxon>
        <taxon>Pseudomonadati</taxon>
        <taxon>Pseudomonadota</taxon>
        <taxon>Gammaproteobacteria</taxon>
        <taxon>Methylococcales</taxon>
        <taxon>Methylococcaceae</taxon>
        <taxon>Methylobacter</taxon>
    </lineage>
</organism>
<evidence type="ECO:0000313" key="6">
    <source>
        <dbReference type="EMBL" id="TRX03301.1"/>
    </source>
</evidence>
<accession>A0ABY3CH58</accession>
<reference evidence="6 7" key="1">
    <citation type="journal article" date="2019" name="Antonie Van Leeuwenhoek">
        <title>Description of 'Ca. Methylobacter oryzae' KRF1, a novel species from the environmentally important Methylobacter clade 2.</title>
        <authorList>
            <person name="Khatri K."/>
            <person name="Mohite J.A."/>
            <person name="Pandit P.S."/>
            <person name="Bahulikar R."/>
            <person name="Rahalkar M.C."/>
        </authorList>
    </citation>
    <scope>NUCLEOTIDE SEQUENCE [LARGE SCALE GENOMIC DNA]</scope>
    <source>
        <strain evidence="6 7">KRF1</strain>
    </source>
</reference>
<keyword evidence="7" id="KW-1185">Reference proteome</keyword>
<comment type="caution">
    <text evidence="6">The sequence shown here is derived from an EMBL/GenBank/DDBJ whole genome shotgun (WGS) entry which is preliminary data.</text>
</comment>
<dbReference type="PROSITE" id="PS51891">
    <property type="entry name" value="CENP_V_GFA"/>
    <property type="match status" value="1"/>
</dbReference>
<dbReference type="PANTHER" id="PTHR33337:SF40">
    <property type="entry name" value="CENP-V_GFA DOMAIN-CONTAINING PROTEIN-RELATED"/>
    <property type="match status" value="1"/>
</dbReference>
<evidence type="ECO:0000259" key="5">
    <source>
        <dbReference type="PROSITE" id="PS51891"/>
    </source>
</evidence>
<dbReference type="Gene3D" id="3.90.1590.10">
    <property type="entry name" value="glutathione-dependent formaldehyde- activating enzyme (gfa)"/>
    <property type="match status" value="1"/>
</dbReference>
<dbReference type="SUPFAM" id="SSF51316">
    <property type="entry name" value="Mss4-like"/>
    <property type="match status" value="1"/>
</dbReference>
<keyword evidence="4" id="KW-0456">Lyase</keyword>
<feature type="domain" description="CENP-V/GFA" evidence="5">
    <location>
        <begin position="5"/>
        <end position="122"/>
    </location>
</feature>
<dbReference type="InterPro" id="IPR011057">
    <property type="entry name" value="Mss4-like_sf"/>
</dbReference>
<name>A0ABY3CH58_9GAMM</name>
<evidence type="ECO:0000256" key="3">
    <source>
        <dbReference type="ARBA" id="ARBA00022833"/>
    </source>
</evidence>
<evidence type="ECO:0000256" key="4">
    <source>
        <dbReference type="ARBA" id="ARBA00023239"/>
    </source>
</evidence>
<dbReference type="Proteomes" id="UP000733744">
    <property type="component" value="Unassembled WGS sequence"/>
</dbReference>
<dbReference type="RefSeq" id="WP_127030223.1">
    <property type="nucleotide sequence ID" value="NZ_RYFG02000007.1"/>
</dbReference>
<proteinExistence type="inferred from homology"/>
<dbReference type="PANTHER" id="PTHR33337">
    <property type="entry name" value="GFA DOMAIN-CONTAINING PROTEIN"/>
    <property type="match status" value="1"/>
</dbReference>
<dbReference type="Pfam" id="PF04828">
    <property type="entry name" value="GFA"/>
    <property type="match status" value="1"/>
</dbReference>
<keyword evidence="3" id="KW-0862">Zinc</keyword>
<keyword evidence="2" id="KW-0479">Metal-binding</keyword>
<dbReference type="InterPro" id="IPR006913">
    <property type="entry name" value="CENP-V/GFA"/>
</dbReference>
<sequence>MTTPFSGGCACGKIRYICTAAPIAMLNCHCQDCQISSGAPFASGIIVALASTQVKGAPSTYTVTAISGGKTVRSFCDTCGTPLFTRGEAIPDFMSIRFPTLDDPTMFKPMLDIFVSRAQPWTCVDTNIPQFEMSPPSAA</sequence>
<comment type="similarity">
    <text evidence="1">Belongs to the Gfa family.</text>
</comment>
<evidence type="ECO:0000256" key="2">
    <source>
        <dbReference type="ARBA" id="ARBA00022723"/>
    </source>
</evidence>